<sequence length="1087" mass="120070">MQVEEVSLKFYACGRNDLGQLGELSRDNVYQPQELERLENFDAIDLVGGKNNSAAVTGRGDIVLCGENDSGQLGSRQRSRQQTAQDFGFVDLPGDSHISTISCGDSHVIALSNTGGLVSWGAAEYGQLGHGESKNCVDTLPLPRRIEELNTVRFIQVSCGANHTVALSSTGRVYSFGLGTCGALGLGSRKNRHTPTPINSLQAAALVQVAAGENHSCALGMDGKVYAWGKGRYGQLGNGRFGYSLSPAHVSKLREPVKMIASGSDQIFAITWNGVLFSWGRGSWGQTGLGTTDNVASPRKVVGLGNDIIIQVTSGEKHTLILTETNKVYAVGNGRYGQLGIGKSINFTSKPVPITTLPESHLVVKVVAGGDHSLFITFPFDLSNGGRGGARASSSKLLLCKQFQKVYHQKCIPFARIPSISYLLSEVNKSSSEEGLSTLVNCIEDIFSSPGFLVSGFARHQDALSVSHNLELSSIESIYSRLLVEAEKHEIITKVLVSSIKNCLLLIESNLLSAKASKQGLTNKNGTNENIQHLHFGTFLRSLLIVMQNPLFAKCAPRFKNAVSTLQFHVVKIIANLPENLQRVLAEWMSEYPSEIFSKQFVQPVQQFLSAHVQSNLDDPAGGMWNDVSKAAIQVLVMMHAANESAGGTLISFQKFYNIDLSHTVNLRDHYINWIQLGEFEATHGPLVSLCQVPFIMTTEAKVRILQGESNLQKRNEMRNSHLMAVYEGREDWSEFCELRVTRENLVQDAIEQVIMRTQDMKKPLRVAFTTAGVEEEGLDEGGVTKEFFQLLVRQLFNADYGMFTYKEDSHTYWFNMASPACDLEFQLVGILLGLAIYNGVILDIRFPKFLYKKLKGLRADFSDLEEAAPNLAKQLQYLLQYEGDIESTFSLYFVTEYEYYGKMKQYDLIPNGSCVAVTSENREQYVELYTNFLLEESIASQFNAFSQGFHQVCGGPALALFRPEELELLVCGQPSLDFGALELSTHYDAGYTNDSPIVKAFWEIIYSMEFNQQKKFLFFVTGCNRAPVGGLGRLGFTIQRSGPDTEYLPTSHTCFNILLLPEYSSKEKLETKLLIAIANGEGFGLQ</sequence>
<dbReference type="Gene3D" id="3.90.1750.10">
    <property type="entry name" value="Hect, E3 ligase catalytic domains"/>
    <property type="match status" value="1"/>
</dbReference>
<dbReference type="OrthoDB" id="8068875at2759"/>
<dbReference type="Pfam" id="PF25390">
    <property type="entry name" value="WD40_RLD"/>
    <property type="match status" value="1"/>
</dbReference>
<feature type="repeat" description="RCC1" evidence="7">
    <location>
        <begin position="115"/>
        <end position="170"/>
    </location>
</feature>
<keyword evidence="5 6" id="KW-0833">Ubl conjugation pathway</keyword>
<evidence type="ECO:0000313" key="9">
    <source>
        <dbReference type="EMBL" id="QDZ17905.1"/>
    </source>
</evidence>
<feature type="repeat" description="RCC1" evidence="7">
    <location>
        <begin position="326"/>
        <end position="379"/>
    </location>
</feature>
<dbReference type="Gene3D" id="3.30.2410.10">
    <property type="entry name" value="Hect, E3 ligase catalytic domain"/>
    <property type="match status" value="1"/>
</dbReference>
<keyword evidence="2" id="KW-0963">Cytoplasm</keyword>
<dbReference type="CDD" id="cd00078">
    <property type="entry name" value="HECTc"/>
    <property type="match status" value="1"/>
</dbReference>
<dbReference type="SUPFAM" id="SSF50985">
    <property type="entry name" value="RCC1/BLIP-II"/>
    <property type="match status" value="2"/>
</dbReference>
<dbReference type="PRINTS" id="PR00633">
    <property type="entry name" value="RCCNDNSATION"/>
</dbReference>
<keyword evidence="4" id="KW-0677">Repeat</keyword>
<dbReference type="EMBL" id="CP031034">
    <property type="protein sequence ID" value="QDZ17905.1"/>
    <property type="molecule type" value="Genomic_DNA"/>
</dbReference>
<evidence type="ECO:0000256" key="4">
    <source>
        <dbReference type="ARBA" id="ARBA00022737"/>
    </source>
</evidence>
<dbReference type="GO" id="GO:0061630">
    <property type="term" value="F:ubiquitin protein ligase activity"/>
    <property type="evidence" value="ECO:0007669"/>
    <property type="project" value="TreeGrafter"/>
</dbReference>
<proteinExistence type="predicted"/>
<dbReference type="SUPFAM" id="SSF56204">
    <property type="entry name" value="Hect, E3 ligase catalytic domain"/>
    <property type="match status" value="1"/>
</dbReference>
<feature type="domain" description="HECT" evidence="8">
    <location>
        <begin position="757"/>
        <end position="1087"/>
    </location>
</feature>
<feature type="repeat" description="RCC1" evidence="7">
    <location>
        <begin position="8"/>
        <end position="59"/>
    </location>
</feature>
<feature type="repeat" description="RCC1" evidence="7">
    <location>
        <begin position="171"/>
        <end position="222"/>
    </location>
</feature>
<dbReference type="Pfam" id="PF00632">
    <property type="entry name" value="HECT"/>
    <property type="match status" value="1"/>
</dbReference>
<dbReference type="FunFam" id="3.30.2410.10:FF:000003">
    <property type="entry name" value="probable E3 ubiquitin-protein ligase HERC4 isoform X1"/>
    <property type="match status" value="1"/>
</dbReference>
<dbReference type="PANTHER" id="PTHR45622:SF60">
    <property type="entry name" value="UBIQUITIN-PROTEIN LIGASE E3A"/>
    <property type="match status" value="1"/>
</dbReference>
<feature type="repeat" description="RCC1" evidence="7">
    <location>
        <begin position="60"/>
        <end position="114"/>
    </location>
</feature>
<organism evidence="9 10">
    <name type="scientific">Chloropicon primus</name>
    <dbReference type="NCBI Taxonomy" id="1764295"/>
    <lineage>
        <taxon>Eukaryota</taxon>
        <taxon>Viridiplantae</taxon>
        <taxon>Chlorophyta</taxon>
        <taxon>Chloropicophyceae</taxon>
        <taxon>Chloropicales</taxon>
        <taxon>Chloropicaceae</taxon>
        <taxon>Chloropicon</taxon>
    </lineage>
</organism>
<dbReference type="FunFam" id="3.30.2160.10:FF:000004">
    <property type="entry name" value="probable E3 ubiquitin-protein ligase HERC4 isoform X1"/>
    <property type="match status" value="1"/>
</dbReference>
<comment type="subcellular location">
    <subcellularLocation>
        <location evidence="1">Cytoplasm</location>
    </subcellularLocation>
</comment>
<evidence type="ECO:0000256" key="3">
    <source>
        <dbReference type="ARBA" id="ARBA00022679"/>
    </source>
</evidence>
<name>A0A5B8ME34_9CHLO</name>
<reference evidence="9 10" key="1">
    <citation type="submission" date="2018-07" db="EMBL/GenBank/DDBJ databases">
        <title>The complete nuclear genome of the prasinophyte Chloropicon primus (CCMP1205).</title>
        <authorList>
            <person name="Pombert J.-F."/>
            <person name="Otis C."/>
            <person name="Turmel M."/>
            <person name="Lemieux C."/>
        </authorList>
    </citation>
    <scope>NUCLEOTIDE SEQUENCE [LARGE SCALE GENOMIC DNA]</scope>
    <source>
        <strain evidence="9 10">CCMP1205</strain>
    </source>
</reference>
<dbReference type="InterPro" id="IPR000408">
    <property type="entry name" value="Reg_chr_condens"/>
</dbReference>
<accession>A0A5B8ME34</accession>
<dbReference type="Gene3D" id="2.130.10.30">
    <property type="entry name" value="Regulator of chromosome condensation 1/beta-lactamase-inhibitor protein II"/>
    <property type="match status" value="2"/>
</dbReference>
<gene>
    <name evidence="9" type="ORF">A3770_01p04230</name>
</gene>
<dbReference type="InterPro" id="IPR035983">
    <property type="entry name" value="Hect_E3_ubiquitin_ligase"/>
</dbReference>
<feature type="repeat" description="RCC1" evidence="7">
    <location>
        <begin position="223"/>
        <end position="273"/>
    </location>
</feature>
<dbReference type="InterPro" id="IPR000569">
    <property type="entry name" value="HECT_dom"/>
</dbReference>
<keyword evidence="10" id="KW-1185">Reference proteome</keyword>
<dbReference type="PROSITE" id="PS50237">
    <property type="entry name" value="HECT"/>
    <property type="match status" value="1"/>
</dbReference>
<evidence type="ECO:0000256" key="1">
    <source>
        <dbReference type="ARBA" id="ARBA00004496"/>
    </source>
</evidence>
<dbReference type="AlphaFoldDB" id="A0A5B8ME34"/>
<keyword evidence="3" id="KW-0808">Transferase</keyword>
<feature type="repeat" description="RCC1" evidence="7">
    <location>
        <begin position="274"/>
        <end position="325"/>
    </location>
</feature>
<dbReference type="Gene3D" id="3.30.2160.10">
    <property type="entry name" value="Hect, E3 ligase catalytic domain"/>
    <property type="match status" value="1"/>
</dbReference>
<dbReference type="PROSITE" id="PS00626">
    <property type="entry name" value="RCC1_2"/>
    <property type="match status" value="1"/>
</dbReference>
<dbReference type="Proteomes" id="UP000316726">
    <property type="component" value="Chromosome 1"/>
</dbReference>
<evidence type="ECO:0000313" key="10">
    <source>
        <dbReference type="Proteomes" id="UP000316726"/>
    </source>
</evidence>
<evidence type="ECO:0000256" key="2">
    <source>
        <dbReference type="ARBA" id="ARBA00022490"/>
    </source>
</evidence>
<feature type="active site" description="Glycyl thioester intermediate" evidence="6">
    <location>
        <position position="1055"/>
    </location>
</feature>
<dbReference type="InterPro" id="IPR051709">
    <property type="entry name" value="Ub-ligase/GTPase-reg"/>
</dbReference>
<evidence type="ECO:0000259" key="8">
    <source>
        <dbReference type="PROSITE" id="PS50237"/>
    </source>
</evidence>
<dbReference type="InterPro" id="IPR058923">
    <property type="entry name" value="RCC1-like_dom"/>
</dbReference>
<dbReference type="PANTHER" id="PTHR45622">
    <property type="entry name" value="UBIQUITIN-PROTEIN LIGASE E3A-RELATED"/>
    <property type="match status" value="1"/>
</dbReference>
<dbReference type="STRING" id="1764295.A0A5B8ME34"/>
<evidence type="ECO:0000256" key="6">
    <source>
        <dbReference type="PROSITE-ProRule" id="PRU00104"/>
    </source>
</evidence>
<dbReference type="InterPro" id="IPR009091">
    <property type="entry name" value="RCC1/BLIP-II"/>
</dbReference>
<protein>
    <submittedName>
        <fullName evidence="9">Chromosome condensation regulation protein</fullName>
    </submittedName>
</protein>
<dbReference type="PROSITE" id="PS50012">
    <property type="entry name" value="RCC1_3"/>
    <property type="match status" value="7"/>
</dbReference>
<dbReference type="GO" id="GO:0005737">
    <property type="term" value="C:cytoplasm"/>
    <property type="evidence" value="ECO:0007669"/>
    <property type="project" value="UniProtKB-SubCell"/>
</dbReference>
<dbReference type="SMART" id="SM00119">
    <property type="entry name" value="HECTc"/>
    <property type="match status" value="1"/>
</dbReference>
<evidence type="ECO:0000256" key="5">
    <source>
        <dbReference type="ARBA" id="ARBA00022786"/>
    </source>
</evidence>
<evidence type="ECO:0000256" key="7">
    <source>
        <dbReference type="PROSITE-ProRule" id="PRU00235"/>
    </source>
</evidence>